<keyword evidence="4" id="KW-1185">Reference proteome</keyword>
<dbReference type="RefSeq" id="WP_006293273.1">
    <property type="nucleotide sequence ID" value="NZ_GG770225.1"/>
</dbReference>
<feature type="chain" id="PRO_5039483006" description="Solute-binding protein family 5 domain-containing protein" evidence="1">
    <location>
        <begin position="19"/>
        <end position="548"/>
    </location>
</feature>
<gene>
    <name evidence="3" type="ORF">HMPREF9020_00905</name>
</gene>
<accession>W5IJT7</accession>
<feature type="signal peptide" evidence="1">
    <location>
        <begin position="1"/>
        <end position="18"/>
    </location>
</feature>
<organism evidence="3 4">
    <name type="scientific">Scardovia inopinata F0304</name>
    <dbReference type="NCBI Taxonomy" id="641146"/>
    <lineage>
        <taxon>Bacteria</taxon>
        <taxon>Bacillati</taxon>
        <taxon>Actinomycetota</taxon>
        <taxon>Actinomycetes</taxon>
        <taxon>Bifidobacteriales</taxon>
        <taxon>Bifidobacteriaceae</taxon>
        <taxon>Scardovia</taxon>
    </lineage>
</organism>
<dbReference type="PROSITE" id="PS51257">
    <property type="entry name" value="PROKAR_LIPOPROTEIN"/>
    <property type="match status" value="1"/>
</dbReference>
<sequence length="548" mass="59849">MKRPYKIVISLMAMPALAAGVSACSASGGGQQPGISSANSIITAYTTEPQTRLTPGTTNENGGYRVLTMLYSRLVSFDPQGKAHNEVAQSIRTEKNNRRYTIKLKKGWKFSDGTPVTASSFTRSWSYTANSANGQLTSSFFSIIKGYGDLQKKGISAHAQLSGLKVVDKTTFTVDLTQPSQAFPVMVGYTAFSLLPQSFFANPREFGEHPVGNGPYKFKSWTHNKQIEIIKNPYYKGNFTVKNGGITFKIYTDPSSAYSDVEAGNLDVMDTVPVSALRTFQTDTTIKAYNKAGATTFGLRFAAGLKHFGATTEGILRRKAVSLAINREKLTTKILAGAATAATDFIAPGIPGHSSSIDRDKILSYNPVKARKLWAQANAISPWSPSDTIILSYNSDSGNKEVFDALANQLKNVLSVSVQTDPIATSSQFSDQIDKRTLKTIYKAGWIPDYPAAENYLKPLYSTSAAHGNGSNYSDYQNPHFDRLIDQAALAKTTSKSIEFYQQAEKILLHQLPVVPLYYVNNYGVCTAGIGGFVIEWDAIPPYYQLTK</sequence>
<dbReference type="AlphaFoldDB" id="W5IJT7"/>
<dbReference type="InterPro" id="IPR039424">
    <property type="entry name" value="SBP_5"/>
</dbReference>
<dbReference type="eggNOG" id="COG4166">
    <property type="taxonomic scope" value="Bacteria"/>
</dbReference>
<dbReference type="Pfam" id="PF00496">
    <property type="entry name" value="SBP_bac_5"/>
    <property type="match status" value="1"/>
</dbReference>
<dbReference type="CDD" id="cd00995">
    <property type="entry name" value="PBP2_NikA_DppA_OppA_like"/>
    <property type="match status" value="1"/>
</dbReference>
<evidence type="ECO:0000256" key="1">
    <source>
        <dbReference type="SAM" id="SignalP"/>
    </source>
</evidence>
<reference evidence="3 4" key="1">
    <citation type="submission" date="2012-01" db="EMBL/GenBank/DDBJ databases">
        <title>The Genome Sequence of Scardovia inopinata F0304.</title>
        <authorList>
            <consortium name="The Broad Institute Genome Sequencing Platform"/>
            <person name="Earl A."/>
            <person name="Ward D."/>
            <person name="Feldgarden M."/>
            <person name="Gevers D."/>
            <person name="Izard J."/>
            <person name="Baranova O.V."/>
            <person name="Blanton J.M."/>
            <person name="Tanner A.C."/>
            <person name="Dewhirst F.E."/>
            <person name="Young S.K."/>
            <person name="Zeng Q."/>
            <person name="Gargeya S."/>
            <person name="Fitzgerald M."/>
            <person name="Haas B."/>
            <person name="Abouelleil A."/>
            <person name="Alvarado L."/>
            <person name="Arachchi H.M."/>
            <person name="Berlin A."/>
            <person name="Chapman S.B."/>
            <person name="Gearin G."/>
            <person name="Goldberg J."/>
            <person name="Griggs A."/>
            <person name="Gujja S."/>
            <person name="Hansen M."/>
            <person name="Heiman D."/>
            <person name="Howarth C."/>
            <person name="Larimer J."/>
            <person name="Lui A."/>
            <person name="MacDonald P.J."/>
            <person name="McCowen C."/>
            <person name="Montmayeur A."/>
            <person name="Murphy C."/>
            <person name="Neiman D."/>
            <person name="Pearson M."/>
            <person name="Priest M."/>
            <person name="Roberts A."/>
            <person name="Saif S."/>
            <person name="Shea T."/>
            <person name="Sisk P."/>
            <person name="Stolte C."/>
            <person name="Sykes S."/>
            <person name="Wortman J."/>
            <person name="Nusbaum C."/>
            <person name="Birren B."/>
        </authorList>
    </citation>
    <scope>NUCLEOTIDE SEQUENCE [LARGE SCALE GENOMIC DNA]</scope>
    <source>
        <strain evidence="3 4">F0304</strain>
    </source>
</reference>
<proteinExistence type="predicted"/>
<dbReference type="PANTHER" id="PTHR30290:SF83">
    <property type="entry name" value="ABC TRANSPORTER SUBSTRATE-BINDING PROTEIN"/>
    <property type="match status" value="1"/>
</dbReference>
<feature type="domain" description="Solute-binding protein family 5" evidence="2">
    <location>
        <begin position="84"/>
        <end position="465"/>
    </location>
</feature>
<evidence type="ECO:0000313" key="3">
    <source>
        <dbReference type="EMBL" id="EFG27264.1"/>
    </source>
</evidence>
<dbReference type="Gene3D" id="3.10.105.10">
    <property type="entry name" value="Dipeptide-binding Protein, Domain 3"/>
    <property type="match status" value="1"/>
</dbReference>
<comment type="caution">
    <text evidence="3">The sequence shown here is derived from an EMBL/GenBank/DDBJ whole genome shotgun (WGS) entry which is preliminary data.</text>
</comment>
<dbReference type="HOGENOM" id="CLU_017028_0_3_11"/>
<protein>
    <recommendedName>
        <fullName evidence="2">Solute-binding protein family 5 domain-containing protein</fullName>
    </recommendedName>
</protein>
<dbReference type="InterPro" id="IPR000914">
    <property type="entry name" value="SBP_5_dom"/>
</dbReference>
<name>W5IJT7_SCAIO</name>
<dbReference type="PANTHER" id="PTHR30290">
    <property type="entry name" value="PERIPLASMIC BINDING COMPONENT OF ABC TRANSPORTER"/>
    <property type="match status" value="1"/>
</dbReference>
<dbReference type="GO" id="GO:0043190">
    <property type="term" value="C:ATP-binding cassette (ABC) transporter complex"/>
    <property type="evidence" value="ECO:0007669"/>
    <property type="project" value="InterPro"/>
</dbReference>
<evidence type="ECO:0000313" key="4">
    <source>
        <dbReference type="Proteomes" id="UP000005777"/>
    </source>
</evidence>
<dbReference type="Gene3D" id="3.40.190.10">
    <property type="entry name" value="Periplasmic binding protein-like II"/>
    <property type="match status" value="1"/>
</dbReference>
<keyword evidence="1" id="KW-0732">Signal</keyword>
<dbReference type="SUPFAM" id="SSF53850">
    <property type="entry name" value="Periplasmic binding protein-like II"/>
    <property type="match status" value="1"/>
</dbReference>
<dbReference type="GO" id="GO:1904680">
    <property type="term" value="F:peptide transmembrane transporter activity"/>
    <property type="evidence" value="ECO:0007669"/>
    <property type="project" value="TreeGrafter"/>
</dbReference>
<dbReference type="GO" id="GO:0015833">
    <property type="term" value="P:peptide transport"/>
    <property type="evidence" value="ECO:0007669"/>
    <property type="project" value="TreeGrafter"/>
</dbReference>
<dbReference type="GO" id="GO:0042597">
    <property type="term" value="C:periplasmic space"/>
    <property type="evidence" value="ECO:0007669"/>
    <property type="project" value="UniProtKB-ARBA"/>
</dbReference>
<dbReference type="Proteomes" id="UP000005777">
    <property type="component" value="Unassembled WGS sequence"/>
</dbReference>
<evidence type="ECO:0000259" key="2">
    <source>
        <dbReference type="Pfam" id="PF00496"/>
    </source>
</evidence>
<dbReference type="Gene3D" id="3.90.76.10">
    <property type="entry name" value="Dipeptide-binding Protein, Domain 1"/>
    <property type="match status" value="1"/>
</dbReference>
<dbReference type="EMBL" id="ADCX01000004">
    <property type="protein sequence ID" value="EFG27264.1"/>
    <property type="molecule type" value="Genomic_DNA"/>
</dbReference>
<dbReference type="PIRSF" id="PIRSF002741">
    <property type="entry name" value="MppA"/>
    <property type="match status" value="1"/>
</dbReference>
<dbReference type="InterPro" id="IPR030678">
    <property type="entry name" value="Peptide/Ni-bd"/>
</dbReference>